<proteinExistence type="predicted"/>
<dbReference type="InterPro" id="IPR032466">
    <property type="entry name" value="Metal_Hydrolase"/>
</dbReference>
<dbReference type="NCBIfam" id="NF006560">
    <property type="entry name" value="PRK09061.1"/>
    <property type="match status" value="1"/>
</dbReference>
<dbReference type="OrthoDB" id="9766983at2"/>
<comment type="caution">
    <text evidence="1">The sequence shown here is derived from an EMBL/GenBank/DDBJ whole genome shotgun (WGS) entry which is preliminary data.</text>
</comment>
<dbReference type="PANTHER" id="PTHR11647">
    <property type="entry name" value="HYDRANTOINASE/DIHYDROPYRIMIDINASE FAMILY MEMBER"/>
    <property type="match status" value="1"/>
</dbReference>
<protein>
    <submittedName>
        <fullName evidence="1">D-glutamate deacylase</fullName>
    </submittedName>
</protein>
<dbReference type="GO" id="GO:0016810">
    <property type="term" value="F:hydrolase activity, acting on carbon-nitrogen (but not peptide) bonds"/>
    <property type="evidence" value="ECO:0007669"/>
    <property type="project" value="InterPro"/>
</dbReference>
<dbReference type="Gene3D" id="2.30.40.10">
    <property type="entry name" value="Urease, subunit C, domain 1"/>
    <property type="match status" value="1"/>
</dbReference>
<sequence>MKKYDVVLKNGRVIDPETYLDGIYNVGISGSRIEVITNDDISGEIEKDVTGKIVCPGFIDLHSHGMNIPSNRMQAFDGLTTALELEAGCYPISAFYDKCENEGRPLNYGASVGWGWTRLNTMNPETGEPVPDLGMLFSSFGLSEWTKNAATDEELEKILVMVEQGLKEGGIGIGVIHGYVPGAGPREMYGLWKLAAKYNQPTFTHIQNLSVLEPNSGFGNVVELVGLAGATGAKTHLCHWNSTSLRSIEPIRDVVQEAQGRGLPITTEAYVWGAGNSGIGAEEFDPEDIRERLQIDWNDLTLVKTNKDFDTKEEFVTARTEHPEDSVIVHFLNEDKNPHDAYLLDISVLYPGTAICTDGLPWVAPNGTFYEGTEWPLPKDLNNHPRAAANYTKFLRKWVRERGIISWMEAIRRCSLNSALILEDGVPSMKKKARLQPGMDADVIVFDPETVGEKGTFVEPLQTSQGMQHVLVNGSFVIEDEELNVNAFPGKAIRGAQHEG</sequence>
<evidence type="ECO:0000313" key="2">
    <source>
        <dbReference type="Proteomes" id="UP000027219"/>
    </source>
</evidence>
<dbReference type="PANTHER" id="PTHR11647:SF1">
    <property type="entry name" value="COLLAPSIN RESPONSE MEDIATOR PROTEIN"/>
    <property type="match status" value="1"/>
</dbReference>
<dbReference type="AlphaFoldDB" id="A0A066UTE2"/>
<name>A0A066UTE2_9VIBR</name>
<accession>A0A066UTE2</accession>
<dbReference type="Gene3D" id="3.20.20.140">
    <property type="entry name" value="Metal-dependent hydrolases"/>
    <property type="match status" value="1"/>
</dbReference>
<keyword evidence="2" id="KW-1185">Reference proteome</keyword>
<dbReference type="SUPFAM" id="SSF51338">
    <property type="entry name" value="Composite domain of metallo-dependent hydrolases"/>
    <property type="match status" value="1"/>
</dbReference>
<dbReference type="InterPro" id="IPR050378">
    <property type="entry name" value="Metallo-dep_Hydrolases_sf"/>
</dbReference>
<dbReference type="Proteomes" id="UP000027219">
    <property type="component" value="Unassembled WGS sequence"/>
</dbReference>
<dbReference type="EMBL" id="JFFR01000027">
    <property type="protein sequence ID" value="KDN27468.1"/>
    <property type="molecule type" value="Genomic_DNA"/>
</dbReference>
<dbReference type="InterPro" id="IPR011059">
    <property type="entry name" value="Metal-dep_hydrolase_composite"/>
</dbReference>
<dbReference type="STRING" id="212667.VFDL14_21560"/>
<reference evidence="1 2" key="1">
    <citation type="submission" date="2014-02" db="EMBL/GenBank/DDBJ databases">
        <title>Vibrio fortis Dalian14 Genome Sequencing.</title>
        <authorList>
            <person name="Wang Y."/>
            <person name="Song L."/>
            <person name="Liu G."/>
            <person name="Ding J."/>
        </authorList>
    </citation>
    <scope>NUCLEOTIDE SEQUENCE [LARGE SCALE GENOMIC DNA]</scope>
    <source>
        <strain evidence="1 2">Dalian14</strain>
    </source>
</reference>
<dbReference type="RefSeq" id="WP_032552833.1">
    <property type="nucleotide sequence ID" value="NZ_JBEEAX010000004.1"/>
</dbReference>
<dbReference type="SUPFAM" id="SSF51556">
    <property type="entry name" value="Metallo-dependent hydrolases"/>
    <property type="match status" value="1"/>
</dbReference>
<evidence type="ECO:0000313" key="1">
    <source>
        <dbReference type="EMBL" id="KDN27468.1"/>
    </source>
</evidence>
<gene>
    <name evidence="1" type="ORF">VFDL14_21560</name>
</gene>
<organism evidence="1 2">
    <name type="scientific">Vibrio fortis</name>
    <dbReference type="NCBI Taxonomy" id="212667"/>
    <lineage>
        <taxon>Bacteria</taxon>
        <taxon>Pseudomonadati</taxon>
        <taxon>Pseudomonadota</taxon>
        <taxon>Gammaproteobacteria</taxon>
        <taxon>Vibrionales</taxon>
        <taxon>Vibrionaceae</taxon>
        <taxon>Vibrio</taxon>
    </lineage>
</organism>